<keyword evidence="7" id="KW-0963">Cytoplasm</keyword>
<feature type="domain" description="Mur ligase central" evidence="11">
    <location>
        <begin position="115"/>
        <end position="325"/>
    </location>
</feature>
<reference evidence="12 13" key="1">
    <citation type="journal article" date="2021" name="Int. J. Syst. Evol. Microbiol.">
        <title>Reticulibacter mediterranei gen. nov., sp. nov., within the new family Reticulibacteraceae fam. nov., and Ktedonospora formicarum gen. nov., sp. nov., Ktedonobacter robiniae sp. nov., Dictyobacter formicarum sp. nov. and Dictyobacter arantiisoli sp. nov., belonging to the class Ktedonobacteria.</title>
        <authorList>
            <person name="Yabe S."/>
            <person name="Zheng Y."/>
            <person name="Wang C.M."/>
            <person name="Sakai Y."/>
            <person name="Abe K."/>
            <person name="Yokota A."/>
            <person name="Donadio S."/>
            <person name="Cavaletti L."/>
            <person name="Monciardini P."/>
        </authorList>
    </citation>
    <scope>NUCLEOTIDE SEQUENCE [LARGE SCALE GENOMIC DNA]</scope>
    <source>
        <strain evidence="12 13">SOSP1-30</strain>
    </source>
</reference>
<dbReference type="Gene3D" id="3.40.1190.10">
    <property type="entry name" value="Mur-like, catalytic domain"/>
    <property type="match status" value="1"/>
</dbReference>
<keyword evidence="3 7" id="KW-0133">Cell shape</keyword>
<keyword evidence="7" id="KW-0460">Magnesium</keyword>
<feature type="domain" description="Mur ligase C-terminal" evidence="10">
    <location>
        <begin position="347"/>
        <end position="478"/>
    </location>
</feature>
<feature type="modified residue" description="N6-carboxylysine" evidence="7">
    <location>
        <position position="228"/>
    </location>
</feature>
<keyword evidence="7" id="KW-0067">ATP-binding</keyword>
<feature type="binding site" evidence="7">
    <location>
        <begin position="117"/>
        <end position="123"/>
    </location>
    <ligand>
        <name>ATP</name>
        <dbReference type="ChEBI" id="CHEBI:30616"/>
    </ligand>
</feature>
<feature type="binding site" evidence="7">
    <location>
        <position position="36"/>
    </location>
    <ligand>
        <name>UDP-N-acetyl-alpha-D-muramoyl-L-alanyl-D-glutamate</name>
        <dbReference type="ChEBI" id="CHEBI:83900"/>
    </ligand>
</feature>
<sequence length="507" mass="55660">MQLKNLLAALEQPPTHIYGANTLPEQDTILGLAYDSRKAAPGYLFIAVPGVHTDGRRYVADAAQRGAVVALGAPLPSATDLPIPYIEVEDVRTALADLACAFYGFPARELCTIGVTGTDGKTTTSNIISTLFDAAGRRTGMMTTANFKLNGQEWANATRQSTLEALEIQEFLRKMVEMQATHAVIESTSHGLELQRVRGCAFDVGVVTNITHEHLDFHKTLDAYRRAKARLFEMLDPEQDKGQGYRKVAILNKDDSSYEVLKPYCRVPILDYGIEADAAVRAVDLHLQASRTAFRLILPDAECQIETPLIGRFNVSNCLAAIATAYSQGIPLDVITQTLATIKGVPGRMEHIDERQNFSVIVDYAHTADSLQKVLAILRPVTTGKLMVVFGSAGERDRQKRPVMGSVAAQMSDFFVITDEDPRDEDRESILREIAVGAEQAGKQEGSDFLCIADRRKAIATAFSRAQPGDTVLLAGKGHEQSIIIGRDKLPWDDRQVAREELRSHVQ</sequence>
<dbReference type="Pfam" id="PF02875">
    <property type="entry name" value="Mur_ligase_C"/>
    <property type="match status" value="1"/>
</dbReference>
<dbReference type="Gene3D" id="3.90.190.20">
    <property type="entry name" value="Mur ligase, C-terminal domain"/>
    <property type="match status" value="1"/>
</dbReference>
<keyword evidence="4 7" id="KW-0573">Peptidoglycan synthesis</keyword>
<keyword evidence="13" id="KW-1185">Reference proteome</keyword>
<name>A0ABQ3UFT9_9CHLR</name>
<dbReference type="InterPro" id="IPR036615">
    <property type="entry name" value="Mur_ligase_C_dom_sf"/>
</dbReference>
<dbReference type="SUPFAM" id="SSF53623">
    <property type="entry name" value="MurD-like peptide ligases, catalytic domain"/>
    <property type="match status" value="1"/>
</dbReference>
<comment type="function">
    <text evidence="7">Catalyzes the addition of an amino acid to the nucleotide precursor UDP-N-acetylmuramoyl-L-alanyl-D-glutamate (UMAG) in the biosynthesis of bacterial cell-wall peptidoglycan.</text>
</comment>
<dbReference type="Pfam" id="PF08245">
    <property type="entry name" value="Mur_ligase_M"/>
    <property type="match status" value="1"/>
</dbReference>
<dbReference type="EC" id="6.3.2.-" evidence="7"/>
<dbReference type="Gene3D" id="3.40.1390.10">
    <property type="entry name" value="MurE/MurF, N-terminal domain"/>
    <property type="match status" value="1"/>
</dbReference>
<dbReference type="NCBIfam" id="NF001126">
    <property type="entry name" value="PRK00139.1-4"/>
    <property type="match status" value="1"/>
</dbReference>
<feature type="binding site" evidence="7">
    <location>
        <position position="160"/>
    </location>
    <ligand>
        <name>UDP-N-acetyl-alpha-D-muramoyl-L-alanyl-D-glutamate</name>
        <dbReference type="ChEBI" id="CHEBI:83900"/>
    </ligand>
</feature>
<evidence type="ECO:0000256" key="6">
    <source>
        <dbReference type="ARBA" id="ARBA00023316"/>
    </source>
</evidence>
<dbReference type="InterPro" id="IPR036565">
    <property type="entry name" value="Mur-like_cat_sf"/>
</dbReference>
<comment type="similarity">
    <text evidence="1 7">Belongs to the MurCDEF family. MurE subfamily.</text>
</comment>
<feature type="binding site" evidence="7">
    <location>
        <begin position="161"/>
        <end position="162"/>
    </location>
    <ligand>
        <name>UDP-N-acetyl-alpha-D-muramoyl-L-alanyl-D-glutamate</name>
        <dbReference type="ChEBI" id="CHEBI:83900"/>
    </ligand>
</feature>
<comment type="subcellular location">
    <subcellularLocation>
        <location evidence="7 8">Cytoplasm</location>
    </subcellularLocation>
</comment>
<evidence type="ECO:0000256" key="8">
    <source>
        <dbReference type="RuleBase" id="RU004135"/>
    </source>
</evidence>
<dbReference type="Pfam" id="PF01225">
    <property type="entry name" value="Mur_ligase"/>
    <property type="match status" value="1"/>
</dbReference>
<evidence type="ECO:0000259" key="10">
    <source>
        <dbReference type="Pfam" id="PF02875"/>
    </source>
</evidence>
<dbReference type="EMBL" id="BNJG01000001">
    <property type="protein sequence ID" value="GHO51586.1"/>
    <property type="molecule type" value="Genomic_DNA"/>
</dbReference>
<comment type="pathway">
    <text evidence="7 8">Cell wall biogenesis; peptidoglycan biosynthesis.</text>
</comment>
<keyword evidence="7" id="KW-0436">Ligase</keyword>
<dbReference type="InterPro" id="IPR004101">
    <property type="entry name" value="Mur_ligase_C"/>
</dbReference>
<evidence type="ECO:0000259" key="9">
    <source>
        <dbReference type="Pfam" id="PF01225"/>
    </source>
</evidence>
<comment type="caution">
    <text evidence="7">Lacks conserved residue(s) required for the propagation of feature annotation.</text>
</comment>
<protein>
    <recommendedName>
        <fullName evidence="7">UDP-N-acetylmuramyl-tripeptide synthetase</fullName>
        <ecNumber evidence="7">6.3.2.-</ecNumber>
    </recommendedName>
    <alternativeName>
        <fullName evidence="7">UDP-MurNAc-tripeptide synthetase</fullName>
    </alternativeName>
</protein>
<feature type="binding site" evidence="7">
    <location>
        <position position="196"/>
    </location>
    <ligand>
        <name>UDP-N-acetyl-alpha-D-muramoyl-L-alanyl-D-glutamate</name>
        <dbReference type="ChEBI" id="CHEBI:83900"/>
    </ligand>
</feature>
<evidence type="ECO:0000313" key="13">
    <source>
        <dbReference type="Proteomes" id="UP000654345"/>
    </source>
</evidence>
<feature type="binding site" evidence="7">
    <location>
        <position position="188"/>
    </location>
    <ligand>
        <name>UDP-N-acetyl-alpha-D-muramoyl-L-alanyl-D-glutamate</name>
        <dbReference type="ChEBI" id="CHEBI:83900"/>
    </ligand>
</feature>
<dbReference type="NCBIfam" id="TIGR01085">
    <property type="entry name" value="murE"/>
    <property type="match status" value="1"/>
</dbReference>
<dbReference type="Proteomes" id="UP000654345">
    <property type="component" value="Unassembled WGS sequence"/>
</dbReference>
<gene>
    <name evidence="7 12" type="primary">murE</name>
    <name evidence="12" type="ORF">KSB_00610</name>
</gene>
<dbReference type="InterPro" id="IPR035911">
    <property type="entry name" value="MurE/MurF_N"/>
</dbReference>
<keyword evidence="6 7" id="KW-0961">Cell wall biogenesis/degradation</keyword>
<comment type="PTM">
    <text evidence="7">Carboxylation is probably crucial for Mg(2+) binding and, consequently, for the gamma-phosphate positioning of ATP.</text>
</comment>
<evidence type="ECO:0000256" key="5">
    <source>
        <dbReference type="ARBA" id="ARBA00023306"/>
    </source>
</evidence>
<evidence type="ECO:0000259" key="11">
    <source>
        <dbReference type="Pfam" id="PF08245"/>
    </source>
</evidence>
<dbReference type="RefSeq" id="WP_201368582.1">
    <property type="nucleotide sequence ID" value="NZ_BNJG01000001.1"/>
</dbReference>
<dbReference type="PANTHER" id="PTHR23135:SF4">
    <property type="entry name" value="UDP-N-ACETYLMURAMOYL-L-ALANYL-D-GLUTAMATE--2,6-DIAMINOPIMELATE LIGASE MURE HOMOLOG, CHLOROPLASTIC"/>
    <property type="match status" value="1"/>
</dbReference>
<proteinExistence type="inferred from homology"/>
<feature type="domain" description="Mur ligase N-terminal catalytic" evidence="9">
    <location>
        <begin position="29"/>
        <end position="103"/>
    </location>
</feature>
<comment type="cofactor">
    <cofactor evidence="7">
        <name>Mg(2+)</name>
        <dbReference type="ChEBI" id="CHEBI:18420"/>
    </cofactor>
</comment>
<dbReference type="InterPro" id="IPR000713">
    <property type="entry name" value="Mur_ligase_N"/>
</dbReference>
<dbReference type="InterPro" id="IPR013221">
    <property type="entry name" value="Mur_ligase_cen"/>
</dbReference>
<accession>A0ABQ3UFT9</accession>
<dbReference type="InterPro" id="IPR005761">
    <property type="entry name" value="UDP-N-AcMur-Glu-dNH2Pim_ligase"/>
</dbReference>
<comment type="caution">
    <text evidence="12">The sequence shown here is derived from an EMBL/GenBank/DDBJ whole genome shotgun (WGS) entry which is preliminary data.</text>
</comment>
<evidence type="ECO:0000256" key="7">
    <source>
        <dbReference type="HAMAP-Rule" id="MF_00208"/>
    </source>
</evidence>
<keyword evidence="2 7" id="KW-0132">Cell division</keyword>
<evidence type="ECO:0000256" key="2">
    <source>
        <dbReference type="ARBA" id="ARBA00022618"/>
    </source>
</evidence>
<dbReference type="SUPFAM" id="SSF53244">
    <property type="entry name" value="MurD-like peptide ligases, peptide-binding domain"/>
    <property type="match status" value="1"/>
</dbReference>
<evidence type="ECO:0000313" key="12">
    <source>
        <dbReference type="EMBL" id="GHO51586.1"/>
    </source>
</evidence>
<evidence type="ECO:0000256" key="3">
    <source>
        <dbReference type="ARBA" id="ARBA00022960"/>
    </source>
</evidence>
<evidence type="ECO:0000256" key="1">
    <source>
        <dbReference type="ARBA" id="ARBA00005898"/>
    </source>
</evidence>
<organism evidence="12 13">
    <name type="scientific">Ktedonobacter robiniae</name>
    <dbReference type="NCBI Taxonomy" id="2778365"/>
    <lineage>
        <taxon>Bacteria</taxon>
        <taxon>Bacillati</taxon>
        <taxon>Chloroflexota</taxon>
        <taxon>Ktedonobacteria</taxon>
        <taxon>Ktedonobacterales</taxon>
        <taxon>Ktedonobacteraceae</taxon>
        <taxon>Ktedonobacter</taxon>
    </lineage>
</organism>
<keyword evidence="5 7" id="KW-0131">Cell cycle</keyword>
<dbReference type="PANTHER" id="PTHR23135">
    <property type="entry name" value="MUR LIGASE FAMILY MEMBER"/>
    <property type="match status" value="1"/>
</dbReference>
<dbReference type="SUPFAM" id="SSF63418">
    <property type="entry name" value="MurE/MurF N-terminal domain"/>
    <property type="match status" value="1"/>
</dbReference>
<dbReference type="HAMAP" id="MF_00208">
    <property type="entry name" value="MurE"/>
    <property type="match status" value="1"/>
</dbReference>
<keyword evidence="7" id="KW-0547">Nucleotide-binding</keyword>
<evidence type="ECO:0000256" key="4">
    <source>
        <dbReference type="ARBA" id="ARBA00022984"/>
    </source>
</evidence>